<protein>
    <recommendedName>
        <fullName evidence="2">Erythromycin biosynthesis protein CIII-like C-terminal domain-containing protein</fullName>
    </recommendedName>
</protein>
<dbReference type="PANTHER" id="PTHR48050:SF13">
    <property type="entry name" value="STEROL 3-BETA-GLUCOSYLTRANSFERASE UGT80A2"/>
    <property type="match status" value="1"/>
</dbReference>
<reference evidence="4" key="1">
    <citation type="submission" date="2016-02" db="EMBL/GenBank/DDBJ databases">
        <title>Draft genome sequence of Microdochium bolleyi, a fungal endophyte of beachgrass.</title>
        <authorList>
            <consortium name="DOE Joint Genome Institute"/>
            <person name="David A.S."/>
            <person name="May G."/>
            <person name="Haridas S."/>
            <person name="Lim J."/>
            <person name="Wang M."/>
            <person name="Labutti K."/>
            <person name="Lipzen A."/>
            <person name="Barry K."/>
            <person name="Grigoriev I.V."/>
        </authorList>
    </citation>
    <scope>NUCLEOTIDE SEQUENCE [LARGE SCALE GENOMIC DNA]</scope>
    <source>
        <strain evidence="4">J235TASD1</strain>
    </source>
</reference>
<accession>A0A136J946</accession>
<dbReference type="Gene3D" id="3.40.50.2000">
    <property type="entry name" value="Glycogen Phosphorylase B"/>
    <property type="match status" value="2"/>
</dbReference>
<feature type="signal peptide" evidence="1">
    <location>
        <begin position="1"/>
        <end position="25"/>
    </location>
</feature>
<dbReference type="PANTHER" id="PTHR48050">
    <property type="entry name" value="STEROL 3-BETA-GLUCOSYLTRANSFERASE"/>
    <property type="match status" value="1"/>
</dbReference>
<keyword evidence="1" id="KW-0732">Signal</keyword>
<dbReference type="Proteomes" id="UP000070501">
    <property type="component" value="Unassembled WGS sequence"/>
</dbReference>
<evidence type="ECO:0000259" key="2">
    <source>
        <dbReference type="Pfam" id="PF06722"/>
    </source>
</evidence>
<evidence type="ECO:0000313" key="4">
    <source>
        <dbReference type="Proteomes" id="UP000070501"/>
    </source>
</evidence>
<feature type="domain" description="Erythromycin biosynthesis protein CIII-like C-terminal" evidence="2">
    <location>
        <begin position="441"/>
        <end position="492"/>
    </location>
</feature>
<proteinExistence type="predicted"/>
<dbReference type="InParanoid" id="A0A136J946"/>
<dbReference type="EMBL" id="KQ964247">
    <property type="protein sequence ID" value="KXJ93674.1"/>
    <property type="molecule type" value="Genomic_DNA"/>
</dbReference>
<dbReference type="InterPro" id="IPR010610">
    <property type="entry name" value="EryCIII-like_C"/>
</dbReference>
<dbReference type="OrthoDB" id="407298at2759"/>
<dbReference type="Pfam" id="PF06722">
    <property type="entry name" value="EryCIII-like_C"/>
    <property type="match status" value="1"/>
</dbReference>
<organism evidence="3 4">
    <name type="scientific">Microdochium bolleyi</name>
    <dbReference type="NCBI Taxonomy" id="196109"/>
    <lineage>
        <taxon>Eukaryota</taxon>
        <taxon>Fungi</taxon>
        <taxon>Dikarya</taxon>
        <taxon>Ascomycota</taxon>
        <taxon>Pezizomycotina</taxon>
        <taxon>Sordariomycetes</taxon>
        <taxon>Xylariomycetidae</taxon>
        <taxon>Xylariales</taxon>
        <taxon>Microdochiaceae</taxon>
        <taxon>Microdochium</taxon>
    </lineage>
</organism>
<sequence length="553" mass="59460">MTRRTPVAAVVALLAVLLGFWWTQSLPSSSPSTPVTKDRVAGKNNTILFLTTETHGTSNAHVATAFALAQRHPGADVHYASFPALAPRIARVAAIAASSRPDHDISSGPLIKFHTLAGASYRDVTVNAMQGGSAGLVHAPGLRGAAGFCTVLSSYALDSWPDDDHVAQYHSARAAIDAVDPSLVVADMLLGPSFAALRDARRKYVVLSPNSVSGSSPNVQPPHAAFWKYPFLASGIAYPMKTPRQLLTNLVYTFKMIRCVIQCTGRTAQRAPALQARGVESVPDFTNSYDPAVPWIAQTVPGAHFDLLRLPDNVILAGTVNLDGVEDWVGDGAGRVSPVVEWVRRGPTMLINMGSMYEFVEPQLRVMAGAIEAVLREVSDVQVLWKVKLSKNVVGPESEFYGNDAALLASLCEGAQKDGRVKIERWLDVEPPTLLREEQLVAYVHHGGAGGYNDALGAGVPQVVLPQWADLYDYATLVEYLGIGIWPCQDTSPYWEVGCLSSAMIELLSGRGAGEADSSGRRRRAKAAKFEEEAKKQVGRDVAAREIARLAST</sequence>
<gene>
    <name evidence="3" type="ORF">Micbo1qcDRAFT_158523</name>
</gene>
<feature type="chain" id="PRO_5007293560" description="Erythromycin biosynthesis protein CIII-like C-terminal domain-containing protein" evidence="1">
    <location>
        <begin position="26"/>
        <end position="553"/>
    </location>
</feature>
<dbReference type="SUPFAM" id="SSF53756">
    <property type="entry name" value="UDP-Glycosyltransferase/glycogen phosphorylase"/>
    <property type="match status" value="1"/>
</dbReference>
<dbReference type="GO" id="GO:0016757">
    <property type="term" value="F:glycosyltransferase activity"/>
    <property type="evidence" value="ECO:0007669"/>
    <property type="project" value="UniProtKB-ARBA"/>
</dbReference>
<dbReference type="InterPro" id="IPR050426">
    <property type="entry name" value="Glycosyltransferase_28"/>
</dbReference>
<keyword evidence="4" id="KW-1185">Reference proteome</keyword>
<dbReference type="AlphaFoldDB" id="A0A136J946"/>
<evidence type="ECO:0000313" key="3">
    <source>
        <dbReference type="EMBL" id="KXJ93674.1"/>
    </source>
</evidence>
<evidence type="ECO:0000256" key="1">
    <source>
        <dbReference type="SAM" id="SignalP"/>
    </source>
</evidence>
<name>A0A136J946_9PEZI</name>